<protein>
    <recommendedName>
        <fullName evidence="3">Retrovirus-related Pol polyprotein from transposon TNT 1-94</fullName>
    </recommendedName>
</protein>
<dbReference type="AlphaFoldDB" id="A0A151SMQ7"/>
<dbReference type="OMA" id="MSSKFAY"/>
<dbReference type="EMBL" id="CM003613">
    <property type="protein sequence ID" value="KYP56097.1"/>
    <property type="molecule type" value="Genomic_DNA"/>
</dbReference>
<dbReference type="Proteomes" id="UP000075243">
    <property type="component" value="Chromosome 11"/>
</dbReference>
<keyword evidence="2" id="KW-1185">Reference proteome</keyword>
<gene>
    <name evidence="1" type="ORF">KK1_002328</name>
</gene>
<reference evidence="1 2" key="1">
    <citation type="journal article" date="2012" name="Nat. Biotechnol.">
        <title>Draft genome sequence of pigeonpea (Cajanus cajan), an orphan legume crop of resource-poor farmers.</title>
        <authorList>
            <person name="Varshney R.K."/>
            <person name="Chen W."/>
            <person name="Li Y."/>
            <person name="Bharti A.K."/>
            <person name="Saxena R.K."/>
            <person name="Schlueter J.A."/>
            <person name="Donoghue M.T."/>
            <person name="Azam S."/>
            <person name="Fan G."/>
            <person name="Whaley A.M."/>
            <person name="Farmer A.D."/>
            <person name="Sheridan J."/>
            <person name="Iwata A."/>
            <person name="Tuteja R."/>
            <person name="Penmetsa R.V."/>
            <person name="Wu W."/>
            <person name="Upadhyaya H.D."/>
            <person name="Yang S.P."/>
            <person name="Shah T."/>
            <person name="Saxena K.B."/>
            <person name="Michael T."/>
            <person name="McCombie W.R."/>
            <person name="Yang B."/>
            <person name="Zhang G."/>
            <person name="Yang H."/>
            <person name="Wang J."/>
            <person name="Spillane C."/>
            <person name="Cook D.R."/>
            <person name="May G.D."/>
            <person name="Xu X."/>
            <person name="Jackson S.A."/>
        </authorList>
    </citation>
    <scope>NUCLEOTIDE SEQUENCE [LARGE SCALE GENOMIC DNA]</scope>
    <source>
        <strain evidence="2">cv. Asha</strain>
    </source>
</reference>
<evidence type="ECO:0000313" key="1">
    <source>
        <dbReference type="EMBL" id="KYP56097.1"/>
    </source>
</evidence>
<name>A0A151SMQ7_CAJCA</name>
<sequence length="68" mass="7696">MTPQFNYVVCSIEESNNLDTMTIDELQSSLLVHKQRMTFSIAQEQVMQTVVDEKGGRGRGRGRSRGSF</sequence>
<accession>A0A151SMQ7</accession>
<proteinExistence type="predicted"/>
<evidence type="ECO:0008006" key="3">
    <source>
        <dbReference type="Google" id="ProtNLM"/>
    </source>
</evidence>
<organism evidence="1 2">
    <name type="scientific">Cajanus cajan</name>
    <name type="common">Pigeon pea</name>
    <name type="synonym">Cajanus indicus</name>
    <dbReference type="NCBI Taxonomy" id="3821"/>
    <lineage>
        <taxon>Eukaryota</taxon>
        <taxon>Viridiplantae</taxon>
        <taxon>Streptophyta</taxon>
        <taxon>Embryophyta</taxon>
        <taxon>Tracheophyta</taxon>
        <taxon>Spermatophyta</taxon>
        <taxon>Magnoliopsida</taxon>
        <taxon>eudicotyledons</taxon>
        <taxon>Gunneridae</taxon>
        <taxon>Pentapetalae</taxon>
        <taxon>rosids</taxon>
        <taxon>fabids</taxon>
        <taxon>Fabales</taxon>
        <taxon>Fabaceae</taxon>
        <taxon>Papilionoideae</taxon>
        <taxon>50 kb inversion clade</taxon>
        <taxon>NPAAA clade</taxon>
        <taxon>indigoferoid/millettioid clade</taxon>
        <taxon>Phaseoleae</taxon>
        <taxon>Cajanus</taxon>
    </lineage>
</organism>
<evidence type="ECO:0000313" key="2">
    <source>
        <dbReference type="Proteomes" id="UP000075243"/>
    </source>
</evidence>
<dbReference type="Gramene" id="C.cajan_02272.t">
    <property type="protein sequence ID" value="C.cajan_02272.t.cds1"/>
    <property type="gene ID" value="C.cajan_02272"/>
</dbReference>